<evidence type="ECO:0000256" key="4">
    <source>
        <dbReference type="ARBA" id="ARBA00023125"/>
    </source>
</evidence>
<dbReference type="GO" id="GO:2000032">
    <property type="term" value="P:regulation of secondary shoot formation"/>
    <property type="evidence" value="ECO:0007669"/>
    <property type="project" value="TreeGrafter"/>
</dbReference>
<evidence type="ECO:0000313" key="11">
    <source>
        <dbReference type="EMBL" id="KDP29357.1"/>
    </source>
</evidence>
<evidence type="ECO:0000259" key="8">
    <source>
        <dbReference type="PROSITE" id="PS51369"/>
    </source>
</evidence>
<keyword evidence="2" id="KW-0217">Developmental protein</keyword>
<dbReference type="Pfam" id="PF03634">
    <property type="entry name" value="TCP"/>
    <property type="match status" value="1"/>
</dbReference>
<evidence type="ECO:0000256" key="2">
    <source>
        <dbReference type="ARBA" id="ARBA00022473"/>
    </source>
</evidence>
<comment type="subcellular location">
    <subcellularLocation>
        <location evidence="1">Nucleus</location>
    </subcellularLocation>
</comment>
<keyword evidence="6" id="KW-0539">Nucleus</keyword>
<gene>
    <name evidence="10" type="primary">BRC2</name>
    <name evidence="11" type="ORF">JCGZ_18278</name>
</gene>
<dbReference type="PANTHER" id="PTHR31072:SF87">
    <property type="entry name" value="TRANSCRIPTION FACTOR TCP12"/>
    <property type="match status" value="1"/>
</dbReference>
<dbReference type="GO" id="GO:0005634">
    <property type="term" value="C:nucleus"/>
    <property type="evidence" value="ECO:0007669"/>
    <property type="project" value="UniProtKB-SubCell"/>
</dbReference>
<dbReference type="GO" id="GO:0043565">
    <property type="term" value="F:sequence-specific DNA binding"/>
    <property type="evidence" value="ECO:0007669"/>
    <property type="project" value="TreeGrafter"/>
</dbReference>
<dbReference type="PROSITE" id="PS51370">
    <property type="entry name" value="R"/>
    <property type="match status" value="1"/>
</dbReference>
<keyword evidence="3" id="KW-0805">Transcription regulation</keyword>
<feature type="region of interest" description="Disordered" evidence="7">
    <location>
        <begin position="181"/>
        <end position="204"/>
    </location>
</feature>
<name>A0A067JZQ4_JATCU</name>
<evidence type="ECO:0000313" key="10">
    <source>
        <dbReference type="EMBL" id="AKM06053.1"/>
    </source>
</evidence>
<keyword evidence="4" id="KW-0238">DNA-binding</keyword>
<dbReference type="STRING" id="180498.A0A067JZQ4"/>
<dbReference type="GeneID" id="105642072"/>
<feature type="compositionally biased region" description="Low complexity" evidence="7">
    <location>
        <begin position="181"/>
        <end position="193"/>
    </location>
</feature>
<feature type="compositionally biased region" description="Low complexity" evidence="7">
    <location>
        <begin position="78"/>
        <end position="87"/>
    </location>
</feature>
<dbReference type="RefSeq" id="NP_001306857.1">
    <property type="nucleotide sequence ID" value="NM_001319928.1"/>
</dbReference>
<dbReference type="EMBL" id="KK914751">
    <property type="protein sequence ID" value="KDP29357.1"/>
    <property type="molecule type" value="Genomic_DNA"/>
</dbReference>
<evidence type="ECO:0000256" key="6">
    <source>
        <dbReference type="ARBA" id="ARBA00023242"/>
    </source>
</evidence>
<protein>
    <submittedName>
        <fullName evidence="10">TCP transcription factor BRC2</fullName>
    </submittedName>
</protein>
<dbReference type="OrthoDB" id="1896834at2759"/>
<feature type="domain" description="R" evidence="9">
    <location>
        <begin position="231"/>
        <end position="248"/>
    </location>
</feature>
<dbReference type="KEGG" id="jcu:105642072"/>
<dbReference type="PROSITE" id="PS51369">
    <property type="entry name" value="TCP"/>
    <property type="match status" value="1"/>
</dbReference>
<feature type="compositionally biased region" description="Basic residues" evidence="7">
    <location>
        <begin position="104"/>
        <end position="115"/>
    </location>
</feature>
<feature type="region of interest" description="Disordered" evidence="7">
    <location>
        <begin position="220"/>
        <end position="288"/>
    </location>
</feature>
<feature type="region of interest" description="Disordered" evidence="7">
    <location>
        <begin position="74"/>
        <end position="115"/>
    </location>
</feature>
<dbReference type="GO" id="GO:0003700">
    <property type="term" value="F:DNA-binding transcription factor activity"/>
    <property type="evidence" value="ECO:0007669"/>
    <property type="project" value="InterPro"/>
</dbReference>
<dbReference type="PANTHER" id="PTHR31072">
    <property type="entry name" value="TRANSCRIPTION FACTOR TCP4-RELATED"/>
    <property type="match status" value="1"/>
</dbReference>
<keyword evidence="5" id="KW-0804">Transcription</keyword>
<keyword evidence="12" id="KW-1185">Reference proteome</keyword>
<feature type="domain" description="TCP" evidence="8">
    <location>
        <begin position="110"/>
        <end position="168"/>
    </location>
</feature>
<reference evidence="11 12" key="1">
    <citation type="journal article" date="2014" name="PLoS ONE">
        <title>Global Analysis of Gene Expression Profiles in Physic Nut (Jatropha curcas L.) Seedlings Exposed to Salt Stress.</title>
        <authorList>
            <person name="Zhang L."/>
            <person name="Zhang C."/>
            <person name="Wu P."/>
            <person name="Chen Y."/>
            <person name="Li M."/>
            <person name="Jiang H."/>
            <person name="Wu G."/>
        </authorList>
    </citation>
    <scope>NUCLEOTIDE SEQUENCE [LARGE SCALE GENOMIC DNA]</scope>
    <source>
        <strain evidence="12">cv. GZQX0401</strain>
        <tissue evidence="11">Young leaves</tissue>
    </source>
</reference>
<evidence type="ECO:0000256" key="1">
    <source>
        <dbReference type="ARBA" id="ARBA00004123"/>
    </source>
</evidence>
<evidence type="ECO:0000256" key="5">
    <source>
        <dbReference type="ARBA" id="ARBA00023163"/>
    </source>
</evidence>
<evidence type="ECO:0000313" key="12">
    <source>
        <dbReference type="Proteomes" id="UP000027138"/>
    </source>
</evidence>
<sequence>MFSSTSNFNPFQYTENPNSLIQEDNSSHFLHFPPAIPFLDDADLLLNEFLSQPHQQEQQVLVCDTNLVAETAQEVPATNSSKKITQNNKKKKNDIKAPKTLPVARKRSGKKDRHSKIYTAQGPRDRRMRLSLRIARKFFDLQDMLGFDKASKTIDWLFTKSKAAIKELADSVPRVKQCNSFSSTSESEVMSGSKTVTVGENGDKKEMVLTEDSSFLRLKQSKKPNKTAFNQESREKARARARERTKEKQKIKILDKSKQENPNNLGFTGKMAGEEQEEEEEEKGHDRNYFSQDQVDKFLGLTDAQKSSSIFDLSSRNDVVSNGADFKDEFSCFAGNWEISNGRGNYGNNRHCAIPNMKLLTTGDFHVQNPNSIFMTTSNSQEQNLTSVIMAATTLNTQEGNPNSVFMNFSISNKQNPNPIPMAATDAALPSHSLIEDLFCNPKASNNYGNLY</sequence>
<dbReference type="EMBL" id="KM454466">
    <property type="protein sequence ID" value="AKM06053.1"/>
    <property type="molecule type" value="mRNA"/>
</dbReference>
<dbReference type="AlphaFoldDB" id="A0A067JZQ4"/>
<dbReference type="SMR" id="A0A067JZQ4"/>
<feature type="compositionally biased region" description="Basic and acidic residues" evidence="7">
    <location>
        <begin position="232"/>
        <end position="259"/>
    </location>
</feature>
<dbReference type="InterPro" id="IPR017887">
    <property type="entry name" value="TF_TCP_subgr"/>
</dbReference>
<accession>A0A067JZQ4</accession>
<evidence type="ECO:0000259" key="9">
    <source>
        <dbReference type="PROSITE" id="PS51370"/>
    </source>
</evidence>
<reference evidence="10" key="2">
    <citation type="journal article" date="2015" name="Plant Cell Physiol.">
        <title>Gibberellin Promotes Shoot Branching in the Perennial Woody Plant Jatropha curcas.</title>
        <authorList>
            <person name="Ni J."/>
            <person name="Gao C."/>
            <person name="Chen M.S."/>
            <person name="Pan B.Z."/>
            <person name="Ye K."/>
            <person name="Xu Z.F."/>
        </authorList>
    </citation>
    <scope>NUCLEOTIDE SEQUENCE</scope>
    <source>
        <tissue evidence="10">Axillary bud</tissue>
    </source>
</reference>
<dbReference type="InterPro" id="IPR017888">
    <property type="entry name" value="CYC/TB1_R_domain"/>
</dbReference>
<dbReference type="InterPro" id="IPR005333">
    <property type="entry name" value="Transcription_factor_TCP"/>
</dbReference>
<evidence type="ECO:0000256" key="7">
    <source>
        <dbReference type="SAM" id="MobiDB-lite"/>
    </source>
</evidence>
<evidence type="ECO:0000256" key="3">
    <source>
        <dbReference type="ARBA" id="ARBA00023015"/>
    </source>
</evidence>
<dbReference type="Proteomes" id="UP000027138">
    <property type="component" value="Unassembled WGS sequence"/>
</dbReference>
<proteinExistence type="evidence at transcript level"/>
<organism evidence="11 12">
    <name type="scientific">Jatropha curcas</name>
    <name type="common">Barbados nut</name>
    <dbReference type="NCBI Taxonomy" id="180498"/>
    <lineage>
        <taxon>Eukaryota</taxon>
        <taxon>Viridiplantae</taxon>
        <taxon>Streptophyta</taxon>
        <taxon>Embryophyta</taxon>
        <taxon>Tracheophyta</taxon>
        <taxon>Spermatophyta</taxon>
        <taxon>Magnoliopsida</taxon>
        <taxon>eudicotyledons</taxon>
        <taxon>Gunneridae</taxon>
        <taxon>Pentapetalae</taxon>
        <taxon>rosids</taxon>
        <taxon>fabids</taxon>
        <taxon>Malpighiales</taxon>
        <taxon>Euphorbiaceae</taxon>
        <taxon>Crotonoideae</taxon>
        <taxon>Jatropheae</taxon>
        <taxon>Jatropha</taxon>
    </lineage>
</organism>